<name>A0A0A9EBQ8_ARUDO</name>
<organism evidence="1">
    <name type="scientific">Arundo donax</name>
    <name type="common">Giant reed</name>
    <name type="synonym">Donax arundinaceus</name>
    <dbReference type="NCBI Taxonomy" id="35708"/>
    <lineage>
        <taxon>Eukaryota</taxon>
        <taxon>Viridiplantae</taxon>
        <taxon>Streptophyta</taxon>
        <taxon>Embryophyta</taxon>
        <taxon>Tracheophyta</taxon>
        <taxon>Spermatophyta</taxon>
        <taxon>Magnoliopsida</taxon>
        <taxon>Liliopsida</taxon>
        <taxon>Poales</taxon>
        <taxon>Poaceae</taxon>
        <taxon>PACMAD clade</taxon>
        <taxon>Arundinoideae</taxon>
        <taxon>Arundineae</taxon>
        <taxon>Arundo</taxon>
    </lineage>
</organism>
<reference evidence="1" key="2">
    <citation type="journal article" date="2015" name="Data Brief">
        <title>Shoot transcriptome of the giant reed, Arundo donax.</title>
        <authorList>
            <person name="Barrero R.A."/>
            <person name="Guerrero F.D."/>
            <person name="Moolhuijzen P."/>
            <person name="Goolsby J.A."/>
            <person name="Tidwell J."/>
            <person name="Bellgard S.E."/>
            <person name="Bellgard M.I."/>
        </authorList>
    </citation>
    <scope>NUCLEOTIDE SEQUENCE</scope>
    <source>
        <tissue evidence="1">Shoot tissue taken approximately 20 cm above the soil surface</tissue>
    </source>
</reference>
<accession>A0A0A9EBQ8</accession>
<proteinExistence type="predicted"/>
<dbReference type="EMBL" id="GBRH01281233">
    <property type="protein sequence ID" value="JAD16662.1"/>
    <property type="molecule type" value="Transcribed_RNA"/>
</dbReference>
<protein>
    <submittedName>
        <fullName evidence="1">Uncharacterized protein</fullName>
    </submittedName>
</protein>
<dbReference type="AlphaFoldDB" id="A0A0A9EBQ8"/>
<reference evidence="1" key="1">
    <citation type="submission" date="2014-09" db="EMBL/GenBank/DDBJ databases">
        <authorList>
            <person name="Magalhaes I.L.F."/>
            <person name="Oliveira U."/>
            <person name="Santos F.R."/>
            <person name="Vidigal T.H.D.A."/>
            <person name="Brescovit A.D."/>
            <person name="Santos A.J."/>
        </authorList>
    </citation>
    <scope>NUCLEOTIDE SEQUENCE</scope>
    <source>
        <tissue evidence="1">Shoot tissue taken approximately 20 cm above the soil surface</tissue>
    </source>
</reference>
<evidence type="ECO:0000313" key="1">
    <source>
        <dbReference type="EMBL" id="JAD95365.1"/>
    </source>
</evidence>
<dbReference type="EMBL" id="GBRH01202530">
    <property type="protein sequence ID" value="JAD95365.1"/>
    <property type="molecule type" value="Transcribed_RNA"/>
</dbReference>
<sequence length="122" mass="13936">MLMGVPYTILKSLFTVQHASYVYGEMLQLPERKDFCEGVHRPQQSYAPMPSADPFLKGVPTVFDEMPNKGWHATNQEWGNTTFLFNNTMNLYTACHYHSYGFCLSLGYQSVHVVRDLNCGSM</sequence>